<gene>
    <name evidence="2" type="ORF">KIPB_014054</name>
</gene>
<keyword evidence="3" id="KW-1185">Reference proteome</keyword>
<evidence type="ECO:0000313" key="2">
    <source>
        <dbReference type="EMBL" id="GIQ91017.1"/>
    </source>
</evidence>
<reference evidence="2 3" key="1">
    <citation type="journal article" date="2018" name="PLoS ONE">
        <title>The draft genome of Kipferlia bialata reveals reductive genome evolution in fornicate parasites.</title>
        <authorList>
            <person name="Tanifuji G."/>
            <person name="Takabayashi S."/>
            <person name="Kume K."/>
            <person name="Takagi M."/>
            <person name="Nakayama T."/>
            <person name="Kamikawa R."/>
            <person name="Inagaki Y."/>
            <person name="Hashimoto T."/>
        </authorList>
    </citation>
    <scope>NUCLEOTIDE SEQUENCE [LARGE SCALE GENOMIC DNA]</scope>
    <source>
        <strain evidence="2">NY0173</strain>
    </source>
</reference>
<dbReference type="EMBL" id="BDIP01007011">
    <property type="protein sequence ID" value="GIQ91017.1"/>
    <property type="molecule type" value="Genomic_DNA"/>
</dbReference>
<dbReference type="Proteomes" id="UP000265618">
    <property type="component" value="Unassembled WGS sequence"/>
</dbReference>
<sequence>RSTPPLGEVPLGTSFSCDLVSTNAAYTPGTSGGGSGRVSGPHSLLDPGDIMPLASDGMRVPTHREPSPQFDCRKPGQDSPSEGPPQHGRLSGLLVSSAHSVHGASSSHGASIHSQTQRPSPSTLLPPPPTLEPLDLQELMAAQGGHVSFTHFGRVPHREHHVTTKVNRSSPMAARGLDV</sequence>
<feature type="compositionally biased region" description="Low complexity" evidence="1">
    <location>
        <begin position="95"/>
        <end position="123"/>
    </location>
</feature>
<name>A0A9K3GPX4_9EUKA</name>
<dbReference type="AlphaFoldDB" id="A0A9K3GPX4"/>
<organism evidence="2 3">
    <name type="scientific">Kipferlia bialata</name>
    <dbReference type="NCBI Taxonomy" id="797122"/>
    <lineage>
        <taxon>Eukaryota</taxon>
        <taxon>Metamonada</taxon>
        <taxon>Carpediemonas-like organisms</taxon>
        <taxon>Kipferlia</taxon>
    </lineage>
</organism>
<feature type="region of interest" description="Disordered" evidence="1">
    <location>
        <begin position="22"/>
        <end position="132"/>
    </location>
</feature>
<proteinExistence type="predicted"/>
<evidence type="ECO:0000256" key="1">
    <source>
        <dbReference type="SAM" id="MobiDB-lite"/>
    </source>
</evidence>
<feature type="compositionally biased region" description="Basic and acidic residues" evidence="1">
    <location>
        <begin position="62"/>
        <end position="76"/>
    </location>
</feature>
<comment type="caution">
    <text evidence="2">The sequence shown here is derived from an EMBL/GenBank/DDBJ whole genome shotgun (WGS) entry which is preliminary data.</text>
</comment>
<feature type="non-terminal residue" evidence="2">
    <location>
        <position position="1"/>
    </location>
</feature>
<accession>A0A9K3GPX4</accession>
<protein>
    <submittedName>
        <fullName evidence="2">Uncharacterized protein</fullName>
    </submittedName>
</protein>
<feature type="non-terminal residue" evidence="2">
    <location>
        <position position="179"/>
    </location>
</feature>
<evidence type="ECO:0000313" key="3">
    <source>
        <dbReference type="Proteomes" id="UP000265618"/>
    </source>
</evidence>